<dbReference type="VEuPathDB" id="AmoebaDB:EIN_064290"/>
<dbReference type="InterPro" id="IPR000626">
    <property type="entry name" value="Ubiquitin-like_dom"/>
</dbReference>
<reference evidence="2 3" key="1">
    <citation type="submission" date="2012-10" db="EMBL/GenBank/DDBJ databases">
        <authorList>
            <person name="Zafar N."/>
            <person name="Inman J."/>
            <person name="Hall N."/>
            <person name="Lorenzi H."/>
            <person name="Caler E."/>
        </authorList>
    </citation>
    <scope>NUCLEOTIDE SEQUENCE [LARGE SCALE GENOMIC DNA]</scope>
    <source>
        <strain evidence="2 3">IP1</strain>
    </source>
</reference>
<dbReference type="PROSITE" id="PS50053">
    <property type="entry name" value="UBIQUITIN_2"/>
    <property type="match status" value="1"/>
</dbReference>
<name>A0A0A1TV56_ENTIV</name>
<dbReference type="RefSeq" id="XP_004183560.1">
    <property type="nucleotide sequence ID" value="XM_004183512.1"/>
</dbReference>
<organism evidence="2 3">
    <name type="scientific">Entamoeba invadens IP1</name>
    <dbReference type="NCBI Taxonomy" id="370355"/>
    <lineage>
        <taxon>Eukaryota</taxon>
        <taxon>Amoebozoa</taxon>
        <taxon>Evosea</taxon>
        <taxon>Archamoebae</taxon>
        <taxon>Mastigamoebida</taxon>
        <taxon>Entamoebidae</taxon>
        <taxon>Entamoeba</taxon>
    </lineage>
</organism>
<feature type="domain" description="Ubiquitin-like" evidence="1">
    <location>
        <begin position="1"/>
        <end position="62"/>
    </location>
</feature>
<sequence length="193" mass="21344">MKIENYSEGTFDSFDITISLEQTVDDVKHEISIFKHIEKEALCIVYNGDVLTDDVVLSTKGITLSSKLRYFVSHCNLQVESIYPVQGYTSGGTRVTIQGNFPGSQEKYTVRFGVTDVVGQYVDEKTVVAFSPAHPPGPVTVTIKIGDNGRYAHSDILFSYFNTIVQSDNIEVKCVDKISDKMYADKFASGGVC</sequence>
<dbReference type="InterPro" id="IPR002909">
    <property type="entry name" value="IPT_dom"/>
</dbReference>
<dbReference type="CDD" id="cd00603">
    <property type="entry name" value="IPT_PCSR"/>
    <property type="match status" value="1"/>
</dbReference>
<dbReference type="InterPro" id="IPR014756">
    <property type="entry name" value="Ig_E-set"/>
</dbReference>
<evidence type="ECO:0000313" key="2">
    <source>
        <dbReference type="EMBL" id="ELP84214.1"/>
    </source>
</evidence>
<gene>
    <name evidence="2" type="ORF">EIN_064290</name>
</gene>
<keyword evidence="3" id="KW-1185">Reference proteome</keyword>
<dbReference type="SUPFAM" id="SSF54236">
    <property type="entry name" value="Ubiquitin-like"/>
    <property type="match status" value="1"/>
</dbReference>
<dbReference type="GeneID" id="14883303"/>
<evidence type="ECO:0000313" key="3">
    <source>
        <dbReference type="Proteomes" id="UP000014680"/>
    </source>
</evidence>
<dbReference type="InterPro" id="IPR029071">
    <property type="entry name" value="Ubiquitin-like_domsf"/>
</dbReference>
<dbReference type="KEGG" id="eiv:EIN_064290"/>
<evidence type="ECO:0000259" key="1">
    <source>
        <dbReference type="PROSITE" id="PS50053"/>
    </source>
</evidence>
<dbReference type="SUPFAM" id="SSF81296">
    <property type="entry name" value="E set domains"/>
    <property type="match status" value="1"/>
</dbReference>
<dbReference type="EMBL" id="KB207140">
    <property type="protein sequence ID" value="ELP84214.1"/>
    <property type="molecule type" value="Genomic_DNA"/>
</dbReference>
<protein>
    <recommendedName>
        <fullName evidence="1">Ubiquitin-like domain-containing protein</fullName>
    </recommendedName>
</protein>
<dbReference type="AlphaFoldDB" id="A0A0A1TV56"/>
<dbReference type="Pfam" id="PF00240">
    <property type="entry name" value="ubiquitin"/>
    <property type="match status" value="1"/>
</dbReference>
<dbReference type="SMART" id="SM00429">
    <property type="entry name" value="IPT"/>
    <property type="match status" value="1"/>
</dbReference>
<proteinExistence type="predicted"/>
<dbReference type="Pfam" id="PF01833">
    <property type="entry name" value="TIG"/>
    <property type="match status" value="1"/>
</dbReference>
<dbReference type="InterPro" id="IPR013783">
    <property type="entry name" value="Ig-like_fold"/>
</dbReference>
<dbReference type="Gene3D" id="2.60.40.10">
    <property type="entry name" value="Immunoglobulins"/>
    <property type="match status" value="1"/>
</dbReference>
<dbReference type="OMA" id="MIVETFI"/>
<dbReference type="Gene3D" id="3.10.20.90">
    <property type="entry name" value="Phosphatidylinositol 3-kinase Catalytic Subunit, Chain A, domain 1"/>
    <property type="match status" value="1"/>
</dbReference>
<dbReference type="OrthoDB" id="25246at2759"/>
<accession>A0A0A1TV56</accession>
<dbReference type="Proteomes" id="UP000014680">
    <property type="component" value="Unassembled WGS sequence"/>
</dbReference>